<dbReference type="PANTHER" id="PTHR46696:SF1">
    <property type="entry name" value="CYTOCHROME P450 YJIB-RELATED"/>
    <property type="match status" value="1"/>
</dbReference>
<keyword evidence="2" id="KW-0349">Heme</keyword>
<dbReference type="GO" id="GO:0016491">
    <property type="term" value="F:oxidoreductase activity"/>
    <property type="evidence" value="ECO:0007669"/>
    <property type="project" value="UniProtKB-KW"/>
</dbReference>
<name>A0ABW1NP21_9ACTN</name>
<dbReference type="Proteomes" id="UP001596137">
    <property type="component" value="Unassembled WGS sequence"/>
</dbReference>
<evidence type="ECO:0000313" key="5">
    <source>
        <dbReference type="Proteomes" id="UP001596137"/>
    </source>
</evidence>
<comment type="caution">
    <text evidence="4">The sequence shown here is derived from an EMBL/GenBank/DDBJ whole genome shotgun (WGS) entry which is preliminary data.</text>
</comment>
<keyword evidence="2 4" id="KW-0560">Oxidoreductase</keyword>
<feature type="region of interest" description="Disordered" evidence="3">
    <location>
        <begin position="1"/>
        <end position="28"/>
    </location>
</feature>
<protein>
    <submittedName>
        <fullName evidence="4">Cytochrome P450</fullName>
        <ecNumber evidence="4">1.14.-.-</ecNumber>
    </submittedName>
</protein>
<evidence type="ECO:0000313" key="4">
    <source>
        <dbReference type="EMBL" id="MFC6085099.1"/>
    </source>
</evidence>
<dbReference type="EC" id="1.14.-.-" evidence="4"/>
<dbReference type="Gene3D" id="1.10.630.10">
    <property type="entry name" value="Cytochrome P450"/>
    <property type="match status" value="1"/>
</dbReference>
<reference evidence="5" key="1">
    <citation type="journal article" date="2019" name="Int. J. Syst. Evol. Microbiol.">
        <title>The Global Catalogue of Microorganisms (GCM) 10K type strain sequencing project: providing services to taxonomists for standard genome sequencing and annotation.</title>
        <authorList>
            <consortium name="The Broad Institute Genomics Platform"/>
            <consortium name="The Broad Institute Genome Sequencing Center for Infectious Disease"/>
            <person name="Wu L."/>
            <person name="Ma J."/>
        </authorList>
    </citation>
    <scope>NUCLEOTIDE SEQUENCE [LARGE SCALE GENOMIC DNA]</scope>
    <source>
        <strain evidence="5">JCM 30346</strain>
    </source>
</reference>
<proteinExistence type="inferred from homology"/>
<keyword evidence="2" id="KW-0408">Iron</keyword>
<accession>A0ABW1NP21</accession>
<keyword evidence="2" id="KW-0503">Monooxygenase</keyword>
<dbReference type="PANTHER" id="PTHR46696">
    <property type="entry name" value="P450, PUTATIVE (EUROFUNG)-RELATED"/>
    <property type="match status" value="1"/>
</dbReference>
<dbReference type="CDD" id="cd11030">
    <property type="entry name" value="CYP105-like"/>
    <property type="match status" value="1"/>
</dbReference>
<dbReference type="Pfam" id="PF00067">
    <property type="entry name" value="p450"/>
    <property type="match status" value="2"/>
</dbReference>
<dbReference type="InterPro" id="IPR002397">
    <property type="entry name" value="Cyt_P450_B"/>
</dbReference>
<keyword evidence="5" id="KW-1185">Reference proteome</keyword>
<dbReference type="InterPro" id="IPR001128">
    <property type="entry name" value="Cyt_P450"/>
</dbReference>
<dbReference type="EMBL" id="JBHSRF010000055">
    <property type="protein sequence ID" value="MFC6085099.1"/>
    <property type="molecule type" value="Genomic_DNA"/>
</dbReference>
<dbReference type="PRINTS" id="PR00359">
    <property type="entry name" value="BP450"/>
</dbReference>
<feature type="compositionally biased region" description="Low complexity" evidence="3">
    <location>
        <begin position="1"/>
        <end position="26"/>
    </location>
</feature>
<organism evidence="4 5">
    <name type="scientific">Sphaerisporangium aureirubrum</name>
    <dbReference type="NCBI Taxonomy" id="1544736"/>
    <lineage>
        <taxon>Bacteria</taxon>
        <taxon>Bacillati</taxon>
        <taxon>Actinomycetota</taxon>
        <taxon>Actinomycetes</taxon>
        <taxon>Streptosporangiales</taxon>
        <taxon>Streptosporangiaceae</taxon>
        <taxon>Sphaerisporangium</taxon>
    </lineage>
</organism>
<dbReference type="InterPro" id="IPR036396">
    <property type="entry name" value="Cyt_P450_sf"/>
</dbReference>
<comment type="similarity">
    <text evidence="1 2">Belongs to the cytochrome P450 family.</text>
</comment>
<evidence type="ECO:0000256" key="2">
    <source>
        <dbReference type="RuleBase" id="RU000461"/>
    </source>
</evidence>
<sequence length="435" mass="48054">MTDTAPGTMPGTAPDTAPGPALGTAPESAAAFDPPELFAEPFPWPRTAFDPPELYAWLRERRPVTKVTTRNGQEAWLVTRYDDVRAVLGDRRISSDIRRPGYPKFGVFPPREEDRPFIWMDPPEHAVFRRLLVKNFLARRVEAYRDRLQALVDGAIDRMTAGERPADLVRALALPVPSTVLAWVLGVREEDQGFFNTATEHLMNRADFTDPHALERAMKAGMELRAYLDQLITEREAAPDPGDDILGQLVAAAREGTIGRNDVVNSGMLMIIAGHETTASMIATGTLVLLRNPGHVAELRADPGLLPGAIEELLRYLTVVHLVVLRVATEDIEIGGQLIRAGEGVIPLNFSANRDDAHYPDADRFDIHRPAKDHFAFGHGIHQCVGQSLARLELRVVWETLLRRIPTLGLAIPAEDVPVKLFSQISGVSVLPVTW</sequence>
<dbReference type="PROSITE" id="PS00086">
    <property type="entry name" value="CYTOCHROME_P450"/>
    <property type="match status" value="1"/>
</dbReference>
<dbReference type="InterPro" id="IPR017972">
    <property type="entry name" value="Cyt_P450_CS"/>
</dbReference>
<keyword evidence="2" id="KW-0479">Metal-binding</keyword>
<evidence type="ECO:0000256" key="3">
    <source>
        <dbReference type="SAM" id="MobiDB-lite"/>
    </source>
</evidence>
<dbReference type="PRINTS" id="PR00385">
    <property type="entry name" value="P450"/>
</dbReference>
<evidence type="ECO:0000256" key="1">
    <source>
        <dbReference type="ARBA" id="ARBA00010617"/>
    </source>
</evidence>
<gene>
    <name evidence="4" type="ORF">ACFP1K_28320</name>
</gene>
<dbReference type="SUPFAM" id="SSF48264">
    <property type="entry name" value="Cytochrome P450"/>
    <property type="match status" value="1"/>
</dbReference>
<dbReference type="RefSeq" id="WP_380758874.1">
    <property type="nucleotide sequence ID" value="NZ_JBHSRF010000055.1"/>
</dbReference>